<evidence type="ECO:0000313" key="13">
    <source>
        <dbReference type="Proteomes" id="UP000292702"/>
    </source>
</evidence>
<feature type="compositionally biased region" description="Basic and acidic residues" evidence="11">
    <location>
        <begin position="808"/>
        <end position="819"/>
    </location>
</feature>
<dbReference type="STRING" id="92696.A0A4R0R6S0"/>
<sequence length="1026" mass="113093">MSTQSHRTSVHDTTRSSSPVQFTTLTPYLNLNHILSLTWLAYPIISLLFVIFRLQLSGATASDAAANAKDDLLTSCLAAEHAATSAASMPRYLAVATNDQIADAVNGTMNAARATLVLALTIMEAIINFIVDIYRSTFLCFLELVVRGALSILIGAVQEFNSFLTSTFDSVRTGIQNDIGKANSAIQSAVDAINKINPFGDISVPQFDIPSLSGLQNVTLPSDFETALTNLNSSLPTLDQLKDKVESIIDTPFELVKKDINDTFAGINFDRSTLPVPAVNTVTFCDDMDTSVVDDLAKDLVRITKIGTVILVAITILLLAANCTFEWYKWRSLHRRMQNTRDTWTADPGVRYTGPKDKPLVDLSDHNLLMIHADTQHPFLSRLALRLKDLCELSPSQYIHLEWFFRYIFHPPALACFLIGFFGLLSVQIQLWAVNPLAAHYQQQAAASANDFSNLIASQVNASMYNQSSAYAADVNGRVDTIQSTINDGLFGWVNGTTTTLNNTINDFYTELTDAVNSVFNGTILQSPVDEFIRCFIGSKVDAIENALTFLHDNLHVNIPRVNETVLVLSPTNVNEVTQPIAAAAVGGQNGDSEPNQGLVGRLVGAYVKSLEKERLVFGIFMALWGVVVLMGLAVVFWHSYGRDWWQARERRKWQKNKERNLDGFVIPYRYGNAGQSNHADQGFGSREVDEKAPEAYTSFSPMSSPKGGFLNLRSPSFRAPSTLHPLNGRNPDFEKSWDSFLDGAAAPTSTEPEKKRVKISRPMKLVALGRGKVGTEKFVGDQVPHDEDEAEAKPSWFQRVAALWRKKPEDDDWADRSDQGLTSEKPRPNLTIAVSRASSDLPPGLEGPADANAPVSAWSVSPGPPPSKLSWMPNLRPKSRRTASVPDDVKSIRDSYQLPMASISDLRFAVPIHHAFPTPEAPPPFPRTIDEIPPKPPLFLEPPPVHPRRREASPKPTLHFPNPDTSAPVTKHLTTNHARRSSQAVDPFVTPFDDNEPDPFSDTHAAVIHEQRRSTATNPFITTAI</sequence>
<accession>A0A4R0R6S0</accession>
<dbReference type="OrthoDB" id="10248838at2759"/>
<keyword evidence="8 10" id="KW-0472">Membrane</keyword>
<dbReference type="AlphaFoldDB" id="A0A4R0R6S0"/>
<evidence type="ECO:0000256" key="3">
    <source>
        <dbReference type="ARBA" id="ARBA00010780"/>
    </source>
</evidence>
<evidence type="ECO:0000256" key="7">
    <source>
        <dbReference type="ARBA" id="ARBA00022989"/>
    </source>
</evidence>
<evidence type="ECO:0000256" key="2">
    <source>
        <dbReference type="ARBA" id="ARBA00004651"/>
    </source>
</evidence>
<evidence type="ECO:0000256" key="9">
    <source>
        <dbReference type="ARBA" id="ARBA00023180"/>
    </source>
</evidence>
<reference evidence="12 13" key="1">
    <citation type="submission" date="2018-11" db="EMBL/GenBank/DDBJ databases">
        <title>Genome assembly of Steccherinum ochraceum LE-BIN_3174, the white-rot fungus of the Steccherinaceae family (The Residual Polyporoid clade, Polyporales, Basidiomycota).</title>
        <authorList>
            <person name="Fedorova T.V."/>
            <person name="Glazunova O.A."/>
            <person name="Landesman E.O."/>
            <person name="Moiseenko K.V."/>
            <person name="Psurtseva N.V."/>
            <person name="Savinova O.S."/>
            <person name="Shakhova N.V."/>
            <person name="Tyazhelova T.V."/>
            <person name="Vasina D.V."/>
        </authorList>
    </citation>
    <scope>NUCLEOTIDE SEQUENCE [LARGE SCALE GENOMIC DNA]</scope>
    <source>
        <strain evidence="12 13">LE-BIN_3174</strain>
    </source>
</reference>
<dbReference type="GO" id="GO:0043332">
    <property type="term" value="C:mating projection tip"/>
    <property type="evidence" value="ECO:0007669"/>
    <property type="project" value="UniProtKB-UniRule"/>
</dbReference>
<comment type="subcellular location">
    <subcellularLocation>
        <location evidence="2 10">Cell membrane</location>
        <topology evidence="2 10">Multi-pass membrane protein</topology>
    </subcellularLocation>
</comment>
<evidence type="ECO:0000256" key="8">
    <source>
        <dbReference type="ARBA" id="ARBA00023136"/>
    </source>
</evidence>
<keyword evidence="13" id="KW-1185">Reference proteome</keyword>
<keyword evidence="9" id="KW-0325">Glycoprotein</keyword>
<dbReference type="EMBL" id="RWJN01000409">
    <property type="protein sequence ID" value="TCD62033.1"/>
    <property type="molecule type" value="Genomic_DNA"/>
</dbReference>
<feature type="transmembrane region" description="Helical" evidence="10">
    <location>
        <begin position="306"/>
        <end position="328"/>
    </location>
</feature>
<dbReference type="GO" id="GO:0005886">
    <property type="term" value="C:plasma membrane"/>
    <property type="evidence" value="ECO:0007669"/>
    <property type="project" value="UniProtKB-SubCell"/>
</dbReference>
<feature type="transmembrane region" description="Helical" evidence="10">
    <location>
        <begin position="34"/>
        <end position="52"/>
    </location>
</feature>
<evidence type="ECO:0000256" key="4">
    <source>
        <dbReference type="ARBA" id="ARBA00022475"/>
    </source>
</evidence>
<feature type="compositionally biased region" description="Polar residues" evidence="11">
    <location>
        <begin position="964"/>
        <end position="985"/>
    </location>
</feature>
<dbReference type="Proteomes" id="UP000292702">
    <property type="component" value="Unassembled WGS sequence"/>
</dbReference>
<comment type="function">
    <text evidence="1 10">Involved in cell fusion during mating by stabilizing the plasma membrane fusion event.</text>
</comment>
<feature type="transmembrane region" description="Helical" evidence="10">
    <location>
        <begin position="616"/>
        <end position="641"/>
    </location>
</feature>
<comment type="caution">
    <text evidence="12">The sequence shown here is derived from an EMBL/GenBank/DDBJ whole genome shotgun (WGS) entry which is preliminary data.</text>
</comment>
<gene>
    <name evidence="12" type="primary">PRM1</name>
    <name evidence="12" type="ORF">EIP91_007551</name>
</gene>
<evidence type="ECO:0000256" key="5">
    <source>
        <dbReference type="ARBA" id="ARBA00022692"/>
    </source>
</evidence>
<comment type="caution">
    <text evidence="10">Lacks conserved residue(s) required for the propagation of feature annotation.</text>
</comment>
<dbReference type="PANTHER" id="PTHR31030:SF1">
    <property type="entry name" value="PLASMA MEMBRANE FUSION PROTEIN PRM1"/>
    <property type="match status" value="1"/>
</dbReference>
<feature type="region of interest" description="Disordered" evidence="11">
    <location>
        <begin position="808"/>
        <end position="887"/>
    </location>
</feature>
<name>A0A4R0R6S0_9APHY</name>
<dbReference type="GO" id="GO:0032220">
    <property type="term" value="P:plasma membrane fusion involved in cytogamy"/>
    <property type="evidence" value="ECO:0007669"/>
    <property type="project" value="TreeGrafter"/>
</dbReference>
<feature type="region of interest" description="Disordered" evidence="11">
    <location>
        <begin position="948"/>
        <end position="997"/>
    </location>
</feature>
<feature type="transmembrane region" description="Helical" evidence="10">
    <location>
        <begin position="404"/>
        <end position="425"/>
    </location>
</feature>
<proteinExistence type="inferred from homology"/>
<evidence type="ECO:0000256" key="10">
    <source>
        <dbReference type="RuleBase" id="RU366035"/>
    </source>
</evidence>
<protein>
    <recommendedName>
        <fullName evidence="10">Plasma membrane fusion protein PRM1</fullName>
    </recommendedName>
</protein>
<organism evidence="12 13">
    <name type="scientific">Steccherinum ochraceum</name>
    <dbReference type="NCBI Taxonomy" id="92696"/>
    <lineage>
        <taxon>Eukaryota</taxon>
        <taxon>Fungi</taxon>
        <taxon>Dikarya</taxon>
        <taxon>Basidiomycota</taxon>
        <taxon>Agaricomycotina</taxon>
        <taxon>Agaricomycetes</taxon>
        <taxon>Polyporales</taxon>
        <taxon>Steccherinaceae</taxon>
        <taxon>Steccherinum</taxon>
    </lineage>
</organism>
<dbReference type="InterPro" id="IPR026777">
    <property type="entry name" value="PRM1"/>
</dbReference>
<keyword evidence="7 10" id="KW-1133">Transmembrane helix</keyword>
<keyword evidence="5 10" id="KW-0812">Transmembrane</keyword>
<dbReference type="PANTHER" id="PTHR31030">
    <property type="entry name" value="PLASMA MEMBRANE FUSION PROTEIN PRM1"/>
    <property type="match status" value="1"/>
</dbReference>
<evidence type="ECO:0000256" key="1">
    <source>
        <dbReference type="ARBA" id="ARBA00002512"/>
    </source>
</evidence>
<comment type="similarity">
    <text evidence="3 10">Belongs to the PRM1 family.</text>
</comment>
<evidence type="ECO:0000256" key="6">
    <source>
        <dbReference type="ARBA" id="ARBA00022971"/>
    </source>
</evidence>
<evidence type="ECO:0000256" key="11">
    <source>
        <dbReference type="SAM" id="MobiDB-lite"/>
    </source>
</evidence>
<keyword evidence="4 10" id="KW-1003">Cell membrane</keyword>
<keyword evidence="6 10" id="KW-0184">Conjugation</keyword>
<evidence type="ECO:0000313" key="12">
    <source>
        <dbReference type="EMBL" id="TCD62033.1"/>
    </source>
</evidence>